<dbReference type="EMBL" id="CP021455">
    <property type="protein sequence ID" value="ARU04773.1"/>
    <property type="molecule type" value="Genomic_DNA"/>
</dbReference>
<dbReference type="PANTHER" id="PTHR48207">
    <property type="entry name" value="SUCCINATE--HYDROXYMETHYLGLUTARATE COA-TRANSFERASE"/>
    <property type="match status" value="1"/>
</dbReference>
<dbReference type="Pfam" id="PF02515">
    <property type="entry name" value="CoA_transf_3"/>
    <property type="match status" value="1"/>
</dbReference>
<evidence type="ECO:0000313" key="3">
    <source>
        <dbReference type="Proteomes" id="UP000196138"/>
    </source>
</evidence>
<organism evidence="2 3">
    <name type="scientific">Comamonas serinivorans</name>
    <dbReference type="NCBI Taxonomy" id="1082851"/>
    <lineage>
        <taxon>Bacteria</taxon>
        <taxon>Pseudomonadati</taxon>
        <taxon>Pseudomonadota</taxon>
        <taxon>Betaproteobacteria</taxon>
        <taxon>Burkholderiales</taxon>
        <taxon>Comamonadaceae</taxon>
        <taxon>Comamonas</taxon>
    </lineage>
</organism>
<dbReference type="Proteomes" id="UP000196138">
    <property type="component" value="Chromosome"/>
</dbReference>
<dbReference type="Gene3D" id="3.40.50.10540">
    <property type="entry name" value="Crotonobetainyl-coa:carnitine coa-transferase, domain 1"/>
    <property type="match status" value="1"/>
</dbReference>
<accession>A0A1Y0EMA2</accession>
<dbReference type="InterPro" id="IPR023606">
    <property type="entry name" value="CoA-Trfase_III_dom_1_sf"/>
</dbReference>
<dbReference type="SUPFAM" id="SSF89796">
    <property type="entry name" value="CoA-transferase family III (CaiB/BaiF)"/>
    <property type="match status" value="1"/>
</dbReference>
<gene>
    <name evidence="2" type="ORF">CCO03_08860</name>
</gene>
<sequence>MVMTQNPKKADPKAPLRGIRVIDLSTMLAGPLAVSMLADQGADVVKVEAPEGDTSRRIGPAKGDLSAMFVAANRGKRCITLDLKTEGGREVLRKLLSDADVLVENMRPQVLERLGFGRAALEALNPGLVHASVTGFGPDGPYAEGRAYDAVIQALSGMCAVHAQPAGSDPLLVTTTLCDKLTALTAAQAISSALLARERGAGGQHVQIAMLDAALAFQWPDAMYNHVFLDDAPPPAPEFGASHRPWKTRNGALTTNTPQRSELVGLVTALGRPELADDPRFASVPALQRHGQALRDELGPVLAELDTDEAVRRLMAHGVPVGRVNNRTEVLCDPQVVHNASLCEVANGDVGRVRLPAGAARFGQGARQLPGPAAHRGQHSREILADLGYDAEAVQQLLASDAVA</sequence>
<reference evidence="2 3" key="1">
    <citation type="submission" date="2017-05" db="EMBL/GenBank/DDBJ databases">
        <authorList>
            <person name="Song R."/>
            <person name="Chenine A.L."/>
            <person name="Ruprecht R.M."/>
        </authorList>
    </citation>
    <scope>NUCLEOTIDE SEQUENCE [LARGE SCALE GENOMIC DNA]</scope>
    <source>
        <strain evidence="2 3">DSM 26136</strain>
    </source>
</reference>
<dbReference type="InterPro" id="IPR003673">
    <property type="entry name" value="CoA-Trfase_fam_III"/>
</dbReference>
<evidence type="ECO:0008006" key="4">
    <source>
        <dbReference type="Google" id="ProtNLM"/>
    </source>
</evidence>
<dbReference type="GO" id="GO:0008410">
    <property type="term" value="F:CoA-transferase activity"/>
    <property type="evidence" value="ECO:0007669"/>
    <property type="project" value="TreeGrafter"/>
</dbReference>
<dbReference type="Gene3D" id="3.30.1540.10">
    <property type="entry name" value="formyl-coa transferase, domain 3"/>
    <property type="match status" value="1"/>
</dbReference>
<evidence type="ECO:0000313" key="2">
    <source>
        <dbReference type="EMBL" id="ARU04773.1"/>
    </source>
</evidence>
<evidence type="ECO:0000256" key="1">
    <source>
        <dbReference type="ARBA" id="ARBA00022679"/>
    </source>
</evidence>
<dbReference type="InterPro" id="IPR044855">
    <property type="entry name" value="CoA-Trfase_III_dom3_sf"/>
</dbReference>
<dbReference type="InterPro" id="IPR050483">
    <property type="entry name" value="CoA-transferase_III_domain"/>
</dbReference>
<dbReference type="AlphaFoldDB" id="A0A1Y0EMA2"/>
<dbReference type="KEGG" id="cser:CCO03_08860"/>
<keyword evidence="3" id="KW-1185">Reference proteome</keyword>
<name>A0A1Y0EMA2_9BURK</name>
<protein>
    <recommendedName>
        <fullName evidence="4">CoA transferase</fullName>
    </recommendedName>
</protein>
<keyword evidence="1" id="KW-0808">Transferase</keyword>
<proteinExistence type="predicted"/>
<dbReference type="PANTHER" id="PTHR48207:SF4">
    <property type="entry name" value="BLL6097 PROTEIN"/>
    <property type="match status" value="1"/>
</dbReference>